<dbReference type="InterPro" id="IPR002816">
    <property type="entry name" value="TraB/PrgY/GumN_fam"/>
</dbReference>
<dbReference type="AlphaFoldDB" id="A0A075K5S3"/>
<keyword evidence="3" id="KW-1185">Reference proteome</keyword>
<feature type="chain" id="PRO_5001706764" evidence="1">
    <location>
        <begin position="24"/>
        <end position="291"/>
    </location>
</feature>
<dbReference type="STRING" id="1217721.HY57_18085"/>
<evidence type="ECO:0000313" key="3">
    <source>
        <dbReference type="Proteomes" id="UP000027987"/>
    </source>
</evidence>
<dbReference type="KEGG" id="dja:HY57_18085"/>
<accession>A0A075K5S3</accession>
<protein>
    <submittedName>
        <fullName evidence="2">Polysaccharide biosynthesis protein GumN</fullName>
    </submittedName>
</protein>
<dbReference type="PATRIC" id="fig|1217721.7.peg.3715"/>
<dbReference type="PANTHER" id="PTHR40590:SF1">
    <property type="entry name" value="CYTOPLASMIC PROTEIN"/>
    <property type="match status" value="1"/>
</dbReference>
<dbReference type="Proteomes" id="UP000027987">
    <property type="component" value="Chromosome"/>
</dbReference>
<dbReference type="RefSeq" id="WP_019464839.1">
    <property type="nucleotide sequence ID" value="NZ_ALOY01000140.1"/>
</dbReference>
<evidence type="ECO:0000313" key="2">
    <source>
        <dbReference type="EMBL" id="AIF49017.1"/>
    </source>
</evidence>
<proteinExistence type="predicted"/>
<gene>
    <name evidence="2" type="ORF">HY57_18085</name>
</gene>
<dbReference type="HOGENOM" id="CLU_057525_0_1_6"/>
<dbReference type="PANTHER" id="PTHR40590">
    <property type="entry name" value="CYTOPLASMIC PROTEIN-RELATED"/>
    <property type="match status" value="1"/>
</dbReference>
<evidence type="ECO:0000256" key="1">
    <source>
        <dbReference type="SAM" id="SignalP"/>
    </source>
</evidence>
<sequence>MKLFRPFAAALALNLLLATVAMAQPGLWVARNDHATVYLFGTVHLLPSDTNWKSPALDKALDESQRLSIEIVDDDSASIQTLVMQHGLDLSETLSSKLDEKDRGQLEKAAETAKLPGGMAALQSMRPWLAALTLTMAPLMQAGLDPNQGVDKLIKARMLQAGKPVDGLETAEKQILMLADLPESMQMDFLRQSFKEVAEGPAKLHELIDAWRNGDTAAIARMEDEDLRKDSPVLYQRLIVERNRAWAKTIAERMQQPGVSFVAVGAGHLAGPDSLQEQLRKLGVKTERVQN</sequence>
<organism evidence="2 3">
    <name type="scientific">Dyella japonica A8</name>
    <dbReference type="NCBI Taxonomy" id="1217721"/>
    <lineage>
        <taxon>Bacteria</taxon>
        <taxon>Pseudomonadati</taxon>
        <taxon>Pseudomonadota</taxon>
        <taxon>Gammaproteobacteria</taxon>
        <taxon>Lysobacterales</taxon>
        <taxon>Rhodanobacteraceae</taxon>
        <taxon>Dyella</taxon>
    </lineage>
</organism>
<reference evidence="2 3" key="1">
    <citation type="submission" date="2014-07" db="EMBL/GenBank/DDBJ databases">
        <title>Complete Genome Sequence of Dyella japonica Strain A8 Isolated from Malaysian Tropical Soil.</title>
        <authorList>
            <person name="Hui R.K.H."/>
            <person name="Chen J.-W."/>
            <person name="Chan K.-G."/>
            <person name="Leung F.C.C."/>
        </authorList>
    </citation>
    <scope>NUCLEOTIDE SEQUENCE [LARGE SCALE GENOMIC DNA]</scope>
    <source>
        <strain evidence="2 3">A8</strain>
    </source>
</reference>
<dbReference type="Pfam" id="PF01963">
    <property type="entry name" value="TraB_PrgY_gumN"/>
    <property type="match status" value="1"/>
</dbReference>
<dbReference type="EMBL" id="CP008884">
    <property type="protein sequence ID" value="AIF49017.1"/>
    <property type="molecule type" value="Genomic_DNA"/>
</dbReference>
<keyword evidence="1" id="KW-0732">Signal</keyword>
<feature type="signal peptide" evidence="1">
    <location>
        <begin position="1"/>
        <end position="23"/>
    </location>
</feature>
<dbReference type="CDD" id="cd14789">
    <property type="entry name" value="Tiki"/>
    <property type="match status" value="1"/>
</dbReference>
<name>A0A075K5S3_9GAMM</name>
<dbReference type="InterPro" id="IPR047111">
    <property type="entry name" value="YbaP-like"/>
</dbReference>